<dbReference type="InterPro" id="IPR001638">
    <property type="entry name" value="Solute-binding_3/MltF_N"/>
</dbReference>
<comment type="similarity">
    <text evidence="7">In the N-terminal section; belongs to the bacterial solute-binding protein 3 family.</text>
</comment>
<comment type="domain">
    <text evidence="7">The N-terminal domain does not have lytic activity and probably modulates enzymatic activity. The C-terminal domain is the catalytic active domain.</text>
</comment>
<keyword evidence="3 7" id="KW-0472">Membrane</keyword>
<dbReference type="CDD" id="cd13403">
    <property type="entry name" value="MLTF-like"/>
    <property type="match status" value="1"/>
</dbReference>
<dbReference type="SMR" id="A0A1H5U1K5"/>
<comment type="similarity">
    <text evidence="7">In the C-terminal section; belongs to the transglycosylase Slt family.</text>
</comment>
<dbReference type="PROSITE" id="PS00922">
    <property type="entry name" value="TRANSGLYCOSYLASE"/>
    <property type="match status" value="1"/>
</dbReference>
<evidence type="ECO:0000256" key="2">
    <source>
        <dbReference type="ARBA" id="ARBA00022729"/>
    </source>
</evidence>
<feature type="active site" evidence="7">
    <location>
        <position position="316"/>
    </location>
</feature>
<dbReference type="Pfam" id="PF00497">
    <property type="entry name" value="SBP_bac_3"/>
    <property type="match status" value="1"/>
</dbReference>
<evidence type="ECO:0000313" key="10">
    <source>
        <dbReference type="Proteomes" id="UP000236751"/>
    </source>
</evidence>
<dbReference type="SUPFAM" id="SSF53955">
    <property type="entry name" value="Lysozyme-like"/>
    <property type="match status" value="1"/>
</dbReference>
<evidence type="ECO:0000256" key="4">
    <source>
        <dbReference type="ARBA" id="ARBA00023237"/>
    </source>
</evidence>
<protein>
    <recommendedName>
        <fullName evidence="7">Membrane-bound lytic murein transglycosylase F</fullName>
        <ecNumber evidence="7">4.2.2.n1</ecNumber>
    </recommendedName>
    <alternativeName>
        <fullName evidence="7">Murein lyase F</fullName>
    </alternativeName>
</protein>
<dbReference type="InterPro" id="IPR008258">
    <property type="entry name" value="Transglycosylase_SLT_dom_1"/>
</dbReference>
<comment type="catalytic activity">
    <reaction evidence="7">
        <text>Exolytic cleavage of the (1-&gt;4)-beta-glycosidic linkage between N-acetylmuramic acid (MurNAc) and N-acetylglucosamine (GlcNAc) residues in peptidoglycan, from either the reducing or the non-reducing ends of the peptidoglycan chains, with concomitant formation of a 1,6-anhydrobond in the MurNAc residue.</text>
        <dbReference type="EC" id="4.2.2.n1"/>
    </reaction>
</comment>
<keyword evidence="6 7" id="KW-0961">Cell wall biogenesis/degradation</keyword>
<proteinExistence type="inferred from homology"/>
<dbReference type="Gene3D" id="3.40.190.10">
    <property type="entry name" value="Periplasmic binding protein-like II"/>
    <property type="match status" value="2"/>
</dbReference>
<sequence length="478" mass="54437">MFPDSSYLFSMRSLSRFLIAIFGCGALLASCDSFERSVLPFDKTDELVVITVNSPDTYYENAEGSYAGLDYDLATEFAKELGMKVRFKTVPRLDKAWSLLEKHKGHFAAGMNISAKHSRHVAFGPIYQLVQPQLAYNTDYNKPKNLHQLGGRTIRIAKGVTHAEQLNKAKHEVPELKWKEMDLTPDELLARLAEGKVDYVVADSTQINLAKNFYPNLNAAFNLGDSVGRAWAFSPFAEQALLEATQKFFTRIQQDGTLTRLLDRYYGHIERLHHTDVNGILAKRRTILPELREHFYEAEELSGIDWRLIAALAYQESHWDALATSPSNVRGIMMLTEITADRMKVTDRLDARQSILAGARYFALLKDKLPTRIKEPDRTWMALAAYNQGPSHLEDARILAQKMGLSPDAWVDLKKTLPLLSQSEHFRTLRHGFARGGQAVVLAESVRIYYEILQKYEPPYSWGFPIVARKEDDSWQEF</sequence>
<feature type="region of interest" description="LT domain" evidence="7">
    <location>
        <begin position="270"/>
        <end position="478"/>
    </location>
</feature>
<dbReference type="SMART" id="SM00062">
    <property type="entry name" value="PBPb"/>
    <property type="match status" value="1"/>
</dbReference>
<dbReference type="GO" id="GO:0016998">
    <property type="term" value="P:cell wall macromolecule catabolic process"/>
    <property type="evidence" value="ECO:0007669"/>
    <property type="project" value="UniProtKB-UniRule"/>
</dbReference>
<dbReference type="KEGG" id="nmu:Nmul_A2311"/>
<evidence type="ECO:0000256" key="7">
    <source>
        <dbReference type="HAMAP-Rule" id="MF_02016"/>
    </source>
</evidence>
<feature type="domain" description="Solute-binding protein family 3/N-terminal" evidence="8">
    <location>
        <begin position="46"/>
        <end position="269"/>
    </location>
</feature>
<dbReference type="GO" id="GO:0008933">
    <property type="term" value="F:peptidoglycan lytic transglycosylase activity"/>
    <property type="evidence" value="ECO:0007669"/>
    <property type="project" value="UniProtKB-UniRule"/>
</dbReference>
<gene>
    <name evidence="7" type="primary">mltF</name>
    <name evidence="9" type="ORF">SAMN05216403_10616</name>
</gene>
<evidence type="ECO:0000259" key="8">
    <source>
        <dbReference type="SMART" id="SM00062"/>
    </source>
</evidence>
<dbReference type="GO" id="GO:0009253">
    <property type="term" value="P:peptidoglycan catabolic process"/>
    <property type="evidence" value="ECO:0007669"/>
    <property type="project" value="TreeGrafter"/>
</dbReference>
<dbReference type="HAMAP" id="MF_02016">
    <property type="entry name" value="MltF"/>
    <property type="match status" value="1"/>
</dbReference>
<comment type="similarity">
    <text evidence="1">Belongs to the transglycosylase Slt family.</text>
</comment>
<evidence type="ECO:0000313" key="9">
    <source>
        <dbReference type="EMBL" id="SEF68926.1"/>
    </source>
</evidence>
<evidence type="ECO:0000256" key="3">
    <source>
        <dbReference type="ARBA" id="ARBA00023136"/>
    </source>
</evidence>
<comment type="caution">
    <text evidence="7">Lacks conserved residue(s) required for the propagation of feature annotation.</text>
</comment>
<dbReference type="PANTHER" id="PTHR35936">
    <property type="entry name" value="MEMBRANE-BOUND LYTIC MUREIN TRANSGLYCOSYLASE F"/>
    <property type="match status" value="1"/>
</dbReference>
<dbReference type="Gene3D" id="1.10.530.10">
    <property type="match status" value="1"/>
</dbReference>
<dbReference type="InterPro" id="IPR000189">
    <property type="entry name" value="Transglyc_AS"/>
</dbReference>
<dbReference type="EMBL" id="FNVK01000006">
    <property type="protein sequence ID" value="SEF68926.1"/>
    <property type="molecule type" value="Genomic_DNA"/>
</dbReference>
<evidence type="ECO:0000256" key="1">
    <source>
        <dbReference type="ARBA" id="ARBA00007734"/>
    </source>
</evidence>
<dbReference type="Pfam" id="PF01464">
    <property type="entry name" value="SLT"/>
    <property type="match status" value="1"/>
</dbReference>
<keyword evidence="2 7" id="KW-0732">Signal</keyword>
<reference evidence="9 10" key="1">
    <citation type="submission" date="2016-10" db="EMBL/GenBank/DDBJ databases">
        <authorList>
            <person name="de Groot N.N."/>
        </authorList>
    </citation>
    <scope>NUCLEOTIDE SEQUENCE [LARGE SCALE GENOMIC DNA]</scope>
    <source>
        <strain evidence="9 10">Nl13</strain>
    </source>
</reference>
<dbReference type="GO" id="GO:0009279">
    <property type="term" value="C:cell outer membrane"/>
    <property type="evidence" value="ECO:0007669"/>
    <property type="project" value="UniProtKB-SubCell"/>
</dbReference>
<comment type="function">
    <text evidence="7">Murein-degrading enzyme that degrades murein glycan strands and insoluble, high-molecular weight murein sacculi, with the concomitant formation of a 1,6-anhydromuramoyl product. Lytic transglycosylases (LTs) play an integral role in the metabolism of the peptidoglycan (PG) sacculus. Their lytic action creates space within the PG sacculus to allow for its expansion as well as for the insertion of various structures such as secretion systems and flagella.</text>
</comment>
<accession>A0A1H5U1K5</accession>
<dbReference type="SUPFAM" id="SSF53850">
    <property type="entry name" value="Periplasmic binding protein-like II"/>
    <property type="match status" value="1"/>
</dbReference>
<evidence type="ECO:0000256" key="5">
    <source>
        <dbReference type="ARBA" id="ARBA00023239"/>
    </source>
</evidence>
<dbReference type="PANTHER" id="PTHR35936:SF32">
    <property type="entry name" value="MEMBRANE-BOUND LYTIC MUREIN TRANSGLYCOSYLASE F"/>
    <property type="match status" value="1"/>
</dbReference>
<dbReference type="GO" id="GO:0071555">
    <property type="term" value="P:cell wall organization"/>
    <property type="evidence" value="ECO:0007669"/>
    <property type="project" value="UniProtKB-KW"/>
</dbReference>
<organism evidence="9 10">
    <name type="scientific">Nitrosospira multiformis (strain ATCC 25196 / NCIMB 11849 / C 71)</name>
    <dbReference type="NCBI Taxonomy" id="323848"/>
    <lineage>
        <taxon>Bacteria</taxon>
        <taxon>Pseudomonadati</taxon>
        <taxon>Pseudomonadota</taxon>
        <taxon>Betaproteobacteria</taxon>
        <taxon>Nitrosomonadales</taxon>
        <taxon>Nitrosomonadaceae</taxon>
        <taxon>Nitrosospira</taxon>
    </lineage>
</organism>
<dbReference type="OrthoDB" id="9815002at2"/>
<comment type="subcellular location">
    <subcellularLocation>
        <location evidence="7">Cell outer membrane</location>
        <topology evidence="7">Peripheral membrane protein</topology>
    </subcellularLocation>
    <text evidence="7">Attached to the inner leaflet of the outer membrane.</text>
</comment>
<evidence type="ECO:0000256" key="6">
    <source>
        <dbReference type="ARBA" id="ARBA00023316"/>
    </source>
</evidence>
<dbReference type="NCBIfam" id="NF008112">
    <property type="entry name" value="PRK10859.1"/>
    <property type="match status" value="1"/>
</dbReference>
<dbReference type="EC" id="4.2.2.n1" evidence="7"/>
<dbReference type="Proteomes" id="UP000236751">
    <property type="component" value="Unassembled WGS sequence"/>
</dbReference>
<name>A0A1H5U1K5_NITMU</name>
<dbReference type="CDD" id="cd01009">
    <property type="entry name" value="PBP2_YfhD_N"/>
    <property type="match status" value="1"/>
</dbReference>
<keyword evidence="5 7" id="KW-0456">Lyase</keyword>
<dbReference type="AlphaFoldDB" id="A0A1H5U1K5"/>
<dbReference type="InterPro" id="IPR023703">
    <property type="entry name" value="MltF"/>
</dbReference>
<keyword evidence="4 7" id="KW-0998">Cell outer membrane</keyword>
<dbReference type="InterPro" id="IPR023346">
    <property type="entry name" value="Lysozyme-like_dom_sf"/>
</dbReference>